<organism evidence="1">
    <name type="scientific">marine sediment metagenome</name>
    <dbReference type="NCBI Taxonomy" id="412755"/>
    <lineage>
        <taxon>unclassified sequences</taxon>
        <taxon>metagenomes</taxon>
        <taxon>ecological metagenomes</taxon>
    </lineage>
</organism>
<comment type="caution">
    <text evidence="1">The sequence shown here is derived from an EMBL/GenBank/DDBJ whole genome shotgun (WGS) entry which is preliminary data.</text>
</comment>
<reference evidence="1" key="1">
    <citation type="journal article" date="2015" name="Nature">
        <title>Complex archaea that bridge the gap between prokaryotes and eukaryotes.</title>
        <authorList>
            <person name="Spang A."/>
            <person name="Saw J.H."/>
            <person name="Jorgensen S.L."/>
            <person name="Zaremba-Niedzwiedzka K."/>
            <person name="Martijn J."/>
            <person name="Lind A.E."/>
            <person name="van Eijk R."/>
            <person name="Schleper C."/>
            <person name="Guy L."/>
            <person name="Ettema T.J."/>
        </authorList>
    </citation>
    <scope>NUCLEOTIDE SEQUENCE</scope>
</reference>
<name>A0A0F9I4P5_9ZZZZ</name>
<gene>
    <name evidence="1" type="ORF">LCGC14_1921360</name>
</gene>
<sequence length="209" mass="24632">MKEKMSSIGLIIAIAIASISLPTAIISFSREPNVNNHNYYNTYNNNTYYNQTSDSDLYTYNSTYYNQTSNTYYNYYTNQTYYNQTWNNEPEPDYSLPMNTSNYFDLTGNPGWYHYRVYNATSDYVISWYINQTDIMQHYIYVIQDSVFDLWNADKLNSGKQYDDPALGTSLLQKKSYTFPFSDTWHIVFRYDNPGLGKNVTVRTIINKK</sequence>
<evidence type="ECO:0000313" key="1">
    <source>
        <dbReference type="EMBL" id="KKL88770.1"/>
    </source>
</evidence>
<proteinExistence type="predicted"/>
<accession>A0A0F9I4P5</accession>
<dbReference type="AlphaFoldDB" id="A0A0F9I4P5"/>
<dbReference type="EMBL" id="LAZR01020467">
    <property type="protein sequence ID" value="KKL88770.1"/>
    <property type="molecule type" value="Genomic_DNA"/>
</dbReference>
<protein>
    <submittedName>
        <fullName evidence="1">Uncharacterized protein</fullName>
    </submittedName>
</protein>